<organism evidence="1 2">
    <name type="scientific">Pseudoramibacter alactolyticus ATCC 23263</name>
    <dbReference type="NCBI Taxonomy" id="887929"/>
    <lineage>
        <taxon>Bacteria</taxon>
        <taxon>Bacillati</taxon>
        <taxon>Bacillota</taxon>
        <taxon>Clostridia</taxon>
        <taxon>Eubacteriales</taxon>
        <taxon>Eubacteriaceae</taxon>
        <taxon>Pseudoramibacter</taxon>
    </lineage>
</organism>
<evidence type="ECO:0000313" key="1">
    <source>
        <dbReference type="EMBL" id="EFV01860.1"/>
    </source>
</evidence>
<keyword evidence="2" id="KW-1185">Reference proteome</keyword>
<name>E6MGX0_9FIRM</name>
<dbReference type="Proteomes" id="UP000004754">
    <property type="component" value="Unassembled WGS sequence"/>
</dbReference>
<dbReference type="RefSeq" id="WP_006598677.1">
    <property type="nucleotide sequence ID" value="NZ_GL622359.1"/>
</dbReference>
<reference evidence="1 2" key="1">
    <citation type="submission" date="2010-12" db="EMBL/GenBank/DDBJ databases">
        <authorList>
            <person name="Muzny D."/>
            <person name="Qin X."/>
            <person name="Deng J."/>
            <person name="Jiang H."/>
            <person name="Liu Y."/>
            <person name="Qu J."/>
            <person name="Song X.-Z."/>
            <person name="Zhang L."/>
            <person name="Thornton R."/>
            <person name="Coyle M."/>
            <person name="Francisco L."/>
            <person name="Jackson L."/>
            <person name="Javaid M."/>
            <person name="Korchina V."/>
            <person name="Kovar C."/>
            <person name="Mata R."/>
            <person name="Mathew T."/>
            <person name="Ngo R."/>
            <person name="Nguyen L."/>
            <person name="Nguyen N."/>
            <person name="Okwuonu G."/>
            <person name="Ongeri F."/>
            <person name="Pham C."/>
            <person name="Simmons D."/>
            <person name="Wilczek-Boney K."/>
            <person name="Hale W."/>
            <person name="Jakkamsetti A."/>
            <person name="Pham P."/>
            <person name="Ruth R."/>
            <person name="San Lucas F."/>
            <person name="Warren J."/>
            <person name="Zhang J."/>
            <person name="Zhao Z."/>
            <person name="Zhou C."/>
            <person name="Zhu D."/>
            <person name="Lee S."/>
            <person name="Bess C."/>
            <person name="Blankenburg K."/>
            <person name="Forbes L."/>
            <person name="Fu Q."/>
            <person name="Gubbala S."/>
            <person name="Hirani K."/>
            <person name="Jayaseelan J.C."/>
            <person name="Lara F."/>
            <person name="Munidasa M."/>
            <person name="Palculict T."/>
            <person name="Patil S."/>
            <person name="Pu L.-L."/>
            <person name="Saada N."/>
            <person name="Tang L."/>
            <person name="Weissenberger G."/>
            <person name="Zhu Y."/>
            <person name="Hemphill L."/>
            <person name="Shang Y."/>
            <person name="Youmans B."/>
            <person name="Ayvaz T."/>
            <person name="Ross M."/>
            <person name="Santibanez J."/>
            <person name="Aqrawi P."/>
            <person name="Gross S."/>
            <person name="Joshi V."/>
            <person name="Fowler G."/>
            <person name="Nazareth L."/>
            <person name="Reid J."/>
            <person name="Worley K."/>
            <person name="Petrosino J."/>
            <person name="Highlander S."/>
            <person name="Gibbs R."/>
        </authorList>
    </citation>
    <scope>NUCLEOTIDE SEQUENCE [LARGE SCALE GENOMIC DNA]</scope>
    <source>
        <strain evidence="1 2">ATCC 23263</strain>
    </source>
</reference>
<dbReference type="AlphaFoldDB" id="E6MGX0"/>
<sequence>MAEEDYTVKKITDVAETTTADTLFIKSGGDIKQISMANLLTQIYPDIELAALKKQMPIGYTFAWNQTSGSGIDLSTAEKVAEYYGFGTWEQIEKTYYSEFKQFKDMVTIRNANNVVINVRSFARIRVYLLLATLYVRTCKGWICERSKLNDPDDLV</sequence>
<dbReference type="STRING" id="887929.HMP0721_1254"/>
<dbReference type="HOGENOM" id="CLU_1685051_0_0_9"/>
<accession>E6MGX0</accession>
<comment type="caution">
    <text evidence="1">The sequence shown here is derived from an EMBL/GenBank/DDBJ whole genome shotgun (WGS) entry which is preliminary data.</text>
</comment>
<evidence type="ECO:0000313" key="2">
    <source>
        <dbReference type="Proteomes" id="UP000004754"/>
    </source>
</evidence>
<gene>
    <name evidence="1" type="ORF">HMP0721_1254</name>
</gene>
<protein>
    <submittedName>
        <fullName evidence="1">Uncharacterized protein</fullName>
    </submittedName>
</protein>
<proteinExistence type="predicted"/>
<dbReference type="EMBL" id="AEQN01000016">
    <property type="protein sequence ID" value="EFV01860.1"/>
    <property type="molecule type" value="Genomic_DNA"/>
</dbReference>